<dbReference type="Gene3D" id="3.40.50.1820">
    <property type="entry name" value="alpha/beta hydrolase"/>
    <property type="match status" value="1"/>
</dbReference>
<protein>
    <recommendedName>
        <fullName evidence="4">Lysophospholipase, alpha-beta hydrolase superfamily</fullName>
    </recommendedName>
</protein>
<evidence type="ECO:0000256" key="1">
    <source>
        <dbReference type="SAM" id="SignalP"/>
    </source>
</evidence>
<reference evidence="3" key="1">
    <citation type="submission" date="2016-10" db="EMBL/GenBank/DDBJ databases">
        <authorList>
            <person name="Varghese N."/>
            <person name="Submissions S."/>
        </authorList>
    </citation>
    <scope>NUCLEOTIDE SEQUENCE [LARGE SCALE GENOMIC DNA]</scope>
    <source>
        <strain evidence="3">CGMCC 1.10683</strain>
    </source>
</reference>
<feature type="chain" id="PRO_5011510831" description="Lysophospholipase, alpha-beta hydrolase superfamily" evidence="1">
    <location>
        <begin position="26"/>
        <end position="399"/>
    </location>
</feature>
<dbReference type="EMBL" id="FOZV01000007">
    <property type="protein sequence ID" value="SFS82995.1"/>
    <property type="molecule type" value="Genomic_DNA"/>
</dbReference>
<evidence type="ECO:0000313" key="3">
    <source>
        <dbReference type="Proteomes" id="UP000198788"/>
    </source>
</evidence>
<keyword evidence="1" id="KW-0732">Signal</keyword>
<dbReference type="STRING" id="871741.SAMN05192570_2862"/>
<evidence type="ECO:0000313" key="2">
    <source>
        <dbReference type="EMBL" id="SFS82995.1"/>
    </source>
</evidence>
<dbReference type="SUPFAM" id="SSF53474">
    <property type="entry name" value="alpha/beta-Hydrolases"/>
    <property type="match status" value="1"/>
</dbReference>
<sequence length="399" mass="42621">MLAPSFPAVIAALALSVAATSVAHATSPEAGPDYADGRVWLCRPDLPGDACDVDLDATVIAPDGALSIERHRPAADPAIDCFYVYPTVSNDPTWQSDLQPDEAEYSAVRLQFARFGEVCRLFAPLYRQGTLRRLRAPAGGPAPQGEPPPPGVGGYADVRAAWRWYLAHENRGRGVVLIGHSQGGAMLTRLIAEEIDGQPAQTRLVSALIIGAPVTVPAGADVGGSFRSLPLCRSAGQTGCVVSYATYRDRVPPPADARFGRAREGLRIACLNPARLAGGPGRPRSYFLTRGFLNGSGGTEQPEWLKPPRDIATDFVTTPGLLTTECVRRGEFDYLELRVNADPADPRADDLAGHIVRATGPDYSWGLHLIDMDHAMGSLVDLVRAQAQAYGARPGEDRP</sequence>
<dbReference type="AlphaFoldDB" id="A0A1I6T148"/>
<name>A0A1I6T148_9CAUL</name>
<organism evidence="2 3">
    <name type="scientific">Brevundimonas viscosa</name>
    <dbReference type="NCBI Taxonomy" id="871741"/>
    <lineage>
        <taxon>Bacteria</taxon>
        <taxon>Pseudomonadati</taxon>
        <taxon>Pseudomonadota</taxon>
        <taxon>Alphaproteobacteria</taxon>
        <taxon>Caulobacterales</taxon>
        <taxon>Caulobacteraceae</taxon>
        <taxon>Brevundimonas</taxon>
    </lineage>
</organism>
<proteinExistence type="predicted"/>
<dbReference type="Proteomes" id="UP000198788">
    <property type="component" value="Unassembled WGS sequence"/>
</dbReference>
<dbReference type="InterPro" id="IPR029058">
    <property type="entry name" value="AB_hydrolase_fold"/>
</dbReference>
<accession>A0A1I6T148</accession>
<evidence type="ECO:0008006" key="4">
    <source>
        <dbReference type="Google" id="ProtNLM"/>
    </source>
</evidence>
<dbReference type="InterPro" id="IPR021440">
    <property type="entry name" value="DUF3089"/>
</dbReference>
<gene>
    <name evidence="2" type="ORF">SAMN05192570_2862</name>
</gene>
<dbReference type="Pfam" id="PF11288">
    <property type="entry name" value="DUF3089"/>
    <property type="match status" value="1"/>
</dbReference>
<feature type="signal peptide" evidence="1">
    <location>
        <begin position="1"/>
        <end position="25"/>
    </location>
</feature>
<keyword evidence="3" id="KW-1185">Reference proteome</keyword>